<dbReference type="PROSITE" id="PS50234">
    <property type="entry name" value="VWFA"/>
    <property type="match status" value="1"/>
</dbReference>
<dbReference type="CDD" id="cd00198">
    <property type="entry name" value="vWFA"/>
    <property type="match status" value="1"/>
</dbReference>
<evidence type="ECO:0000313" key="3">
    <source>
        <dbReference type="Proteomes" id="UP000195897"/>
    </source>
</evidence>
<dbReference type="EMBL" id="NFKK01000010">
    <property type="protein sequence ID" value="OUP52468.1"/>
    <property type="molecule type" value="Genomic_DNA"/>
</dbReference>
<organism evidence="2 3">
    <name type="scientific">Butyricicoccus pullicaecorum</name>
    <dbReference type="NCBI Taxonomy" id="501571"/>
    <lineage>
        <taxon>Bacteria</taxon>
        <taxon>Bacillati</taxon>
        <taxon>Bacillota</taxon>
        <taxon>Clostridia</taxon>
        <taxon>Eubacteriales</taxon>
        <taxon>Butyricicoccaceae</taxon>
        <taxon>Butyricicoccus</taxon>
    </lineage>
</organism>
<proteinExistence type="predicted"/>
<dbReference type="AlphaFoldDB" id="A0A1Y4L6T6"/>
<comment type="caution">
    <text evidence="2">The sequence shown here is derived from an EMBL/GenBank/DDBJ whole genome shotgun (WGS) entry which is preliminary data.</text>
</comment>
<evidence type="ECO:0000313" key="2">
    <source>
        <dbReference type="EMBL" id="OUP52468.1"/>
    </source>
</evidence>
<dbReference type="SUPFAM" id="SSF53300">
    <property type="entry name" value="vWA-like"/>
    <property type="match status" value="1"/>
</dbReference>
<dbReference type="PANTHER" id="PTHR10579:SF43">
    <property type="entry name" value="ZINC FINGER (C3HC4-TYPE RING FINGER) FAMILY PROTEIN"/>
    <property type="match status" value="1"/>
</dbReference>
<accession>A0A1Y4L6T6</accession>
<dbReference type="RefSeq" id="WP_087373352.1">
    <property type="nucleotide sequence ID" value="NZ_NFKK01000010.1"/>
</dbReference>
<evidence type="ECO:0000259" key="1">
    <source>
        <dbReference type="PROSITE" id="PS50234"/>
    </source>
</evidence>
<dbReference type="PANTHER" id="PTHR10579">
    <property type="entry name" value="CALCIUM-ACTIVATED CHLORIDE CHANNEL REGULATOR"/>
    <property type="match status" value="1"/>
</dbReference>
<dbReference type="SMART" id="SM00327">
    <property type="entry name" value="VWA"/>
    <property type="match status" value="1"/>
</dbReference>
<dbReference type="InterPro" id="IPR002035">
    <property type="entry name" value="VWF_A"/>
</dbReference>
<dbReference type="Proteomes" id="UP000195897">
    <property type="component" value="Unassembled WGS sequence"/>
</dbReference>
<dbReference type="InterPro" id="IPR051266">
    <property type="entry name" value="CLCR"/>
</dbReference>
<name>A0A1Y4L6T6_9FIRM</name>
<dbReference type="Pfam" id="PF00092">
    <property type="entry name" value="VWA"/>
    <property type="match status" value="1"/>
</dbReference>
<gene>
    <name evidence="2" type="ORF">B5F17_09410</name>
</gene>
<protein>
    <recommendedName>
        <fullName evidence="1">VWFA domain-containing protein</fullName>
    </recommendedName>
</protein>
<sequence>MGVTFANKTINTDQIDCTGTLLVTLALTAEPNILTSPTDIVLVLDRSGSMTGQPLQSMKSGAKKFIEVISQSTGGANDGTIGSGSRIGIVSFAASATANTQLITSVAALDAAVNSLSAGGSTNHADAFTKAVQLFDAASPNRKVIVLFTDGNTTAGPNPTPIAMAAKDDGITIYCIGLDGSGGLDVTALETWASTPPASYVLITPDDSELEQFFADLAADISKPGATDIVIDEVIHPDFTISSLLPPDQGSAHMIDAHTIQWTIPELGVRASEDAVLQFFIQHTAGTSGTKAVNQSIHYQDAQQNVVQFPDPVVTVTCDTTFAPEPCPTPIDFTISSCSDAVVIDAGALSLSSQGSIVQLSVTLRDVCPGKRVALAVALSETVCGKQEPRGLKTFVVPAHQNPACQDITVQCIKFILPDALNDHTCGLCCPRNIQVQCFAHYIDTDFVCCDSTLPRIACPCSKENTL</sequence>
<dbReference type="InterPro" id="IPR036465">
    <property type="entry name" value="vWFA_dom_sf"/>
</dbReference>
<dbReference type="Gene3D" id="3.40.50.410">
    <property type="entry name" value="von Willebrand factor, type A domain"/>
    <property type="match status" value="1"/>
</dbReference>
<feature type="domain" description="VWFA" evidence="1">
    <location>
        <begin position="39"/>
        <end position="217"/>
    </location>
</feature>
<reference evidence="3" key="1">
    <citation type="submission" date="2017-04" db="EMBL/GenBank/DDBJ databases">
        <title>Function of individual gut microbiota members based on whole genome sequencing of pure cultures obtained from chicken caecum.</title>
        <authorList>
            <person name="Medvecky M."/>
            <person name="Cejkova D."/>
            <person name="Polansky O."/>
            <person name="Karasova D."/>
            <person name="Kubasova T."/>
            <person name="Cizek A."/>
            <person name="Rychlik I."/>
        </authorList>
    </citation>
    <scope>NUCLEOTIDE SEQUENCE [LARGE SCALE GENOMIC DNA]</scope>
    <source>
        <strain evidence="3">An180</strain>
    </source>
</reference>